<dbReference type="Gene3D" id="1.10.220.10">
    <property type="entry name" value="Annexin"/>
    <property type="match status" value="3"/>
</dbReference>
<keyword evidence="3" id="KW-0106">Calcium</keyword>
<evidence type="ECO:0000313" key="7">
    <source>
        <dbReference type="EMBL" id="OQV18844.1"/>
    </source>
</evidence>
<dbReference type="InterPro" id="IPR018502">
    <property type="entry name" value="Annexin_repeat"/>
</dbReference>
<dbReference type="GO" id="GO:0005886">
    <property type="term" value="C:plasma membrane"/>
    <property type="evidence" value="ECO:0007669"/>
    <property type="project" value="TreeGrafter"/>
</dbReference>
<dbReference type="GO" id="GO:0001786">
    <property type="term" value="F:phosphatidylserine binding"/>
    <property type="evidence" value="ECO:0007669"/>
    <property type="project" value="TreeGrafter"/>
</dbReference>
<dbReference type="SMART" id="SM00335">
    <property type="entry name" value="ANX"/>
    <property type="match status" value="3"/>
</dbReference>
<keyword evidence="2" id="KW-0677">Repeat</keyword>
<evidence type="ECO:0000256" key="2">
    <source>
        <dbReference type="ARBA" id="ARBA00022737"/>
    </source>
</evidence>
<dbReference type="InterPro" id="IPR001464">
    <property type="entry name" value="Annexin"/>
</dbReference>
<sequence length="335" mass="37712">MEPILKVPANGMPKSQSSSSELLHAHVHFEDVDMRNSGEEQSGHDDPDDAQTTSSVNGCAAAYSSQYHKNLTTVIKHELNIVGHYEQTLLALLQPPADYDAHELHHALSASKLLLDEETLIEILCSRNNHDLHHIRTAYMALYNKDLMAVIKHDTKGEFEHLLVALLSARREEGPSVKVDMDRAIADAKQMHGAEVQHWAGHPESVFIDILATRSYNQLSATFHQFEKITGHDIEKSIQEQMHGDVRTLMLALVKYVKNKHAFFAECLYNAVKGLRTNDARLIRIIVGRCEKDLGNIKMEFAQIYGHSLQAAVKSDTHGNYRHILLALAGYEHNY</sequence>
<dbReference type="PANTHER" id="PTHR10502">
    <property type="entry name" value="ANNEXIN"/>
    <property type="match status" value="1"/>
</dbReference>
<accession>A0A1W0WUH0</accession>
<dbReference type="GO" id="GO:0005634">
    <property type="term" value="C:nucleus"/>
    <property type="evidence" value="ECO:0007669"/>
    <property type="project" value="TreeGrafter"/>
</dbReference>
<dbReference type="OrthoDB" id="37886at2759"/>
<dbReference type="EMBL" id="MTYJ01000045">
    <property type="protein sequence ID" value="OQV18844.1"/>
    <property type="molecule type" value="Genomic_DNA"/>
</dbReference>
<keyword evidence="5" id="KW-0111">Calcium/phospholipid-binding</keyword>
<dbReference type="AlphaFoldDB" id="A0A1W0WUH0"/>
<evidence type="ECO:0000313" key="8">
    <source>
        <dbReference type="Proteomes" id="UP000192578"/>
    </source>
</evidence>
<gene>
    <name evidence="7" type="ORF">BV898_07100</name>
</gene>
<keyword evidence="8" id="KW-1185">Reference proteome</keyword>
<protein>
    <submittedName>
        <fullName evidence="7">Annexin A13</fullName>
    </submittedName>
</protein>
<evidence type="ECO:0000256" key="3">
    <source>
        <dbReference type="ARBA" id="ARBA00022837"/>
    </source>
</evidence>
<dbReference type="Pfam" id="PF00191">
    <property type="entry name" value="Annexin"/>
    <property type="match status" value="3"/>
</dbReference>
<proteinExistence type="inferred from homology"/>
<feature type="region of interest" description="Disordered" evidence="6">
    <location>
        <begin position="1"/>
        <end position="20"/>
    </location>
</feature>
<dbReference type="SUPFAM" id="SSF47874">
    <property type="entry name" value="Annexin"/>
    <property type="match status" value="1"/>
</dbReference>
<dbReference type="PANTHER" id="PTHR10502:SF102">
    <property type="entry name" value="ANNEXIN B11"/>
    <property type="match status" value="1"/>
</dbReference>
<dbReference type="PRINTS" id="PR00196">
    <property type="entry name" value="ANNEXIN"/>
</dbReference>
<comment type="caution">
    <text evidence="7">The sequence shown here is derived from an EMBL/GenBank/DDBJ whole genome shotgun (WGS) entry which is preliminary data.</text>
</comment>
<evidence type="ECO:0000256" key="6">
    <source>
        <dbReference type="SAM" id="MobiDB-lite"/>
    </source>
</evidence>
<dbReference type="GO" id="GO:0005544">
    <property type="term" value="F:calcium-dependent phospholipid binding"/>
    <property type="evidence" value="ECO:0007669"/>
    <property type="project" value="UniProtKB-KW"/>
</dbReference>
<name>A0A1W0WUH0_HYPEX</name>
<dbReference type="FunFam" id="1.10.220.10:FF:000001">
    <property type="entry name" value="Annexin"/>
    <property type="match status" value="1"/>
</dbReference>
<dbReference type="Proteomes" id="UP000192578">
    <property type="component" value="Unassembled WGS sequence"/>
</dbReference>
<reference evidence="8" key="1">
    <citation type="submission" date="2017-01" db="EMBL/GenBank/DDBJ databases">
        <title>Comparative genomics of anhydrobiosis in the tardigrade Hypsibius dujardini.</title>
        <authorList>
            <person name="Yoshida Y."/>
            <person name="Koutsovoulos G."/>
            <person name="Laetsch D."/>
            <person name="Stevens L."/>
            <person name="Kumar S."/>
            <person name="Horikawa D."/>
            <person name="Ishino K."/>
            <person name="Komine S."/>
            <person name="Tomita M."/>
            <person name="Blaxter M."/>
            <person name="Arakawa K."/>
        </authorList>
    </citation>
    <scope>NUCLEOTIDE SEQUENCE [LARGE SCALE GENOMIC DNA]</scope>
    <source>
        <strain evidence="8">Z151</strain>
    </source>
</reference>
<dbReference type="InterPro" id="IPR037104">
    <property type="entry name" value="Annexin_sf"/>
</dbReference>
<dbReference type="PROSITE" id="PS51897">
    <property type="entry name" value="ANNEXIN_2"/>
    <property type="match status" value="3"/>
</dbReference>
<dbReference type="GO" id="GO:0005509">
    <property type="term" value="F:calcium ion binding"/>
    <property type="evidence" value="ECO:0007669"/>
    <property type="project" value="InterPro"/>
</dbReference>
<organism evidence="7 8">
    <name type="scientific">Hypsibius exemplaris</name>
    <name type="common">Freshwater tardigrade</name>
    <dbReference type="NCBI Taxonomy" id="2072580"/>
    <lineage>
        <taxon>Eukaryota</taxon>
        <taxon>Metazoa</taxon>
        <taxon>Ecdysozoa</taxon>
        <taxon>Tardigrada</taxon>
        <taxon>Eutardigrada</taxon>
        <taxon>Parachela</taxon>
        <taxon>Hypsibioidea</taxon>
        <taxon>Hypsibiidae</taxon>
        <taxon>Hypsibius</taxon>
    </lineage>
</organism>
<evidence type="ECO:0000256" key="4">
    <source>
        <dbReference type="ARBA" id="ARBA00023216"/>
    </source>
</evidence>
<keyword evidence="4" id="KW-0041">Annexin</keyword>
<feature type="compositionally biased region" description="Basic and acidic residues" evidence="6">
    <location>
        <begin position="35"/>
        <end position="45"/>
    </location>
</feature>
<dbReference type="FunFam" id="1.10.220.10:FF:000005">
    <property type="entry name" value="Annexin"/>
    <property type="match status" value="1"/>
</dbReference>
<comment type="similarity">
    <text evidence="1">Belongs to the annexin family.</text>
</comment>
<dbReference type="FunFam" id="1.10.220.10:FF:000002">
    <property type="entry name" value="Annexin"/>
    <property type="match status" value="1"/>
</dbReference>
<dbReference type="GO" id="GO:0012506">
    <property type="term" value="C:vesicle membrane"/>
    <property type="evidence" value="ECO:0007669"/>
    <property type="project" value="TreeGrafter"/>
</dbReference>
<evidence type="ECO:0000256" key="5">
    <source>
        <dbReference type="ARBA" id="ARBA00023302"/>
    </source>
</evidence>
<feature type="region of interest" description="Disordered" evidence="6">
    <location>
        <begin position="35"/>
        <end position="55"/>
    </location>
</feature>
<dbReference type="GO" id="GO:0005737">
    <property type="term" value="C:cytoplasm"/>
    <property type="evidence" value="ECO:0007669"/>
    <property type="project" value="TreeGrafter"/>
</dbReference>
<evidence type="ECO:0000256" key="1">
    <source>
        <dbReference type="ARBA" id="ARBA00007831"/>
    </source>
</evidence>